<dbReference type="EMBL" id="AP024169">
    <property type="protein sequence ID" value="BCN30514.1"/>
    <property type="molecule type" value="Genomic_DNA"/>
</dbReference>
<dbReference type="AlphaFoldDB" id="A0A7R7ID07"/>
<dbReference type="InterPro" id="IPR002509">
    <property type="entry name" value="NODB_dom"/>
</dbReference>
<accession>A0A7R7ID07</accession>
<dbReference type="Pfam" id="PF01522">
    <property type="entry name" value="Polysacc_deac_1"/>
    <property type="match status" value="1"/>
</dbReference>
<evidence type="ECO:0000313" key="4">
    <source>
        <dbReference type="Proteomes" id="UP000595897"/>
    </source>
</evidence>
<evidence type="ECO:0000259" key="2">
    <source>
        <dbReference type="PROSITE" id="PS51677"/>
    </source>
</evidence>
<evidence type="ECO:0000313" key="3">
    <source>
        <dbReference type="EMBL" id="BCN30514.1"/>
    </source>
</evidence>
<dbReference type="PROSITE" id="PS51677">
    <property type="entry name" value="NODB"/>
    <property type="match status" value="1"/>
</dbReference>
<keyword evidence="1" id="KW-0732">Signal</keyword>
<dbReference type="Gene3D" id="3.20.20.370">
    <property type="entry name" value="Glycoside hydrolase/deacetylase"/>
    <property type="match status" value="1"/>
</dbReference>
<dbReference type="CDD" id="cd10967">
    <property type="entry name" value="CE4_GLA_like_6s"/>
    <property type="match status" value="1"/>
</dbReference>
<dbReference type="InterPro" id="IPR011330">
    <property type="entry name" value="Glyco_hydro/deAcase_b/a-brl"/>
</dbReference>
<evidence type="ECO:0000256" key="1">
    <source>
        <dbReference type="ARBA" id="ARBA00022729"/>
    </source>
</evidence>
<name>A0A7R7ID07_9FIRM</name>
<dbReference type="GO" id="GO:0005975">
    <property type="term" value="P:carbohydrate metabolic process"/>
    <property type="evidence" value="ECO:0007669"/>
    <property type="project" value="InterPro"/>
</dbReference>
<proteinExistence type="predicted"/>
<dbReference type="KEGG" id="ahb:bsdtb5_18090"/>
<keyword evidence="4" id="KW-1185">Reference proteome</keyword>
<dbReference type="PANTHER" id="PTHR34216:SF11">
    <property type="entry name" value="CHITOOLIGOSACCHARIDE DEACETYLASE"/>
    <property type="match status" value="1"/>
</dbReference>
<reference evidence="3 4" key="1">
    <citation type="submission" date="2020-11" db="EMBL/GenBank/DDBJ databases">
        <title>Draft genome sequencing of a Lachnospiraceae strain isolated from anoxic soil subjected to BSD treatment.</title>
        <authorList>
            <person name="Uek A."/>
            <person name="Tonouchi A."/>
        </authorList>
    </citation>
    <scope>NUCLEOTIDE SEQUENCE [LARGE SCALE GENOMIC DNA]</scope>
    <source>
        <strain evidence="3 4">TB5</strain>
    </source>
</reference>
<dbReference type="RefSeq" id="WP_271715725.1">
    <property type="nucleotide sequence ID" value="NZ_AP024169.1"/>
</dbReference>
<gene>
    <name evidence="3" type="ORF">bsdtb5_18090</name>
</gene>
<dbReference type="SUPFAM" id="SSF88713">
    <property type="entry name" value="Glycoside hydrolase/deacetylase"/>
    <property type="match status" value="1"/>
</dbReference>
<protein>
    <submittedName>
        <fullName evidence="3">Polysaccharide deacetylase</fullName>
    </submittedName>
</protein>
<dbReference type="InterPro" id="IPR051398">
    <property type="entry name" value="Polysacch_Deacetylase"/>
</dbReference>
<dbReference type="PANTHER" id="PTHR34216">
    <property type="match status" value="1"/>
</dbReference>
<dbReference type="GO" id="GO:0016810">
    <property type="term" value="F:hydrolase activity, acting on carbon-nitrogen (but not peptide) bonds"/>
    <property type="evidence" value="ECO:0007669"/>
    <property type="project" value="InterPro"/>
</dbReference>
<feature type="domain" description="NodB homology" evidence="2">
    <location>
        <begin position="9"/>
        <end position="229"/>
    </location>
</feature>
<organism evidence="3 4">
    <name type="scientific">Anaeromicropila herbilytica</name>
    <dbReference type="NCBI Taxonomy" id="2785025"/>
    <lineage>
        <taxon>Bacteria</taxon>
        <taxon>Bacillati</taxon>
        <taxon>Bacillota</taxon>
        <taxon>Clostridia</taxon>
        <taxon>Lachnospirales</taxon>
        <taxon>Lachnospiraceae</taxon>
        <taxon>Anaeromicropila</taxon>
    </lineage>
</organism>
<dbReference type="Proteomes" id="UP000595897">
    <property type="component" value="Chromosome"/>
</dbReference>
<sequence length="229" mass="27056">MAFKDGKMKAVTFSYDDGIYQDKRLVELLNRYQLKCTFNLNSGIQSEESNWEDHGIHIKRMEKDNLKELYQGHEIAVHGLTHASLVGLTEEQMNYEIDEDKKNLEQFFGQKMVGMAYAYGTYNDEVVDMLRRNGIQYARTVESTNNFELQSDLLRFKPTCHHNEKELFTLAERFLQMEPETPQIFYIWGHSYEFDVDNNWEIIEEFFKLISGRDDIYYGTNSEVLLAKH</sequence>